<organism evidence="1 2">
    <name type="scientific">Grylomicrobium aquisgranensis</name>
    <dbReference type="NCBI Taxonomy" id="2926318"/>
    <lineage>
        <taxon>Bacteria</taxon>
        <taxon>Bacillati</taxon>
        <taxon>Bacillota</taxon>
        <taxon>Erysipelotrichia</taxon>
        <taxon>Erysipelotrichales</taxon>
        <taxon>Erysipelotrichaceae</taxon>
        <taxon>Grylomicrobium</taxon>
    </lineage>
</organism>
<name>A0AB35U3A3_9FIRM</name>
<proteinExistence type="predicted"/>
<reference evidence="1 2" key="1">
    <citation type="submission" date="2022-03" db="EMBL/GenBank/DDBJ databases">
        <title>Novel taxa within the pig intestine.</title>
        <authorList>
            <person name="Wylensek D."/>
            <person name="Bishof K."/>
            <person name="Afrizal A."/>
            <person name="Clavel T."/>
        </authorList>
    </citation>
    <scope>NUCLEOTIDE SEQUENCE [LARGE SCALE GENOMIC DNA]</scope>
    <source>
        <strain evidence="1 2">CLA-KB-P133</strain>
    </source>
</reference>
<sequence length="45" mass="5105">MQREDEWNEFKKTTGELNEAMVLESGGIDNSSHYDLATTLTKQSV</sequence>
<comment type="caution">
    <text evidence="1">The sequence shown here is derived from an EMBL/GenBank/DDBJ whole genome shotgun (WGS) entry which is preliminary data.</text>
</comment>
<dbReference type="Proteomes" id="UP001286174">
    <property type="component" value="Unassembled WGS sequence"/>
</dbReference>
<accession>A0AB35U3A3</accession>
<dbReference type="AlphaFoldDB" id="A0AB35U3A3"/>
<evidence type="ECO:0000313" key="2">
    <source>
        <dbReference type="Proteomes" id="UP001286174"/>
    </source>
</evidence>
<dbReference type="EMBL" id="JALBUR010000030">
    <property type="protein sequence ID" value="MDX8420308.1"/>
    <property type="molecule type" value="Genomic_DNA"/>
</dbReference>
<gene>
    <name evidence="1" type="ORF">MOZ60_09410</name>
</gene>
<protein>
    <submittedName>
        <fullName evidence="1">Uncharacterized protein</fullName>
    </submittedName>
</protein>
<evidence type="ECO:0000313" key="1">
    <source>
        <dbReference type="EMBL" id="MDX8420308.1"/>
    </source>
</evidence>
<dbReference type="RefSeq" id="WP_370596475.1">
    <property type="nucleotide sequence ID" value="NZ_JALBUR010000030.1"/>
</dbReference>
<keyword evidence="2" id="KW-1185">Reference proteome</keyword>